<proteinExistence type="predicted"/>
<accession>A0AAU7V7L9</accession>
<sequence length="56" mass="5507">MSGAALIMMAVTLLIIWGGLVASVIALKVLPVPTDQPGENAEAAGETAGENAGESA</sequence>
<feature type="compositionally biased region" description="Low complexity" evidence="1">
    <location>
        <begin position="38"/>
        <end position="56"/>
    </location>
</feature>
<dbReference type="KEGG" id="sapp:SAC06_00110"/>
<organism evidence="2">
    <name type="scientific">Scrofimicrobium appendicitidis</name>
    <dbReference type="NCBI Taxonomy" id="3079930"/>
    <lineage>
        <taxon>Bacteria</taxon>
        <taxon>Bacillati</taxon>
        <taxon>Actinomycetota</taxon>
        <taxon>Actinomycetes</taxon>
        <taxon>Actinomycetales</taxon>
        <taxon>Actinomycetaceae</taxon>
        <taxon>Scrofimicrobium</taxon>
    </lineage>
</organism>
<dbReference type="RefSeq" id="WP_350258203.1">
    <property type="nucleotide sequence ID" value="NZ_CP138335.1"/>
</dbReference>
<name>A0AAU7V7L9_9ACTO</name>
<evidence type="ECO:0000256" key="1">
    <source>
        <dbReference type="SAM" id="MobiDB-lite"/>
    </source>
</evidence>
<reference evidence="2" key="1">
    <citation type="submission" date="2023-11" db="EMBL/GenBank/DDBJ databases">
        <title>Scrofimicrobium hongkongense sp. nov., isolated from a patient with peritonitis.</title>
        <authorList>
            <person name="Lao H.Y."/>
            <person name="Wong A.Y.P."/>
            <person name="Ng T.L."/>
            <person name="Wong R.Y.L."/>
            <person name="Yau M.C.Y."/>
            <person name="Lam J.Y.W."/>
            <person name="Siu G.K.H."/>
        </authorList>
    </citation>
    <scope>NUCLEOTIDE SEQUENCE</scope>
    <source>
        <strain evidence="2">R131</strain>
    </source>
</reference>
<dbReference type="InterPro" id="IPR031596">
    <property type="entry name" value="MaAIMP_sms"/>
</dbReference>
<dbReference type="EMBL" id="CP138335">
    <property type="protein sequence ID" value="XBW08003.1"/>
    <property type="molecule type" value="Genomic_DNA"/>
</dbReference>
<dbReference type="AlphaFoldDB" id="A0AAU7V7L9"/>
<dbReference type="Pfam" id="PF16951">
    <property type="entry name" value="MaAIMP_sms"/>
    <property type="match status" value="1"/>
</dbReference>
<dbReference type="NCBIfam" id="NF033493">
    <property type="entry name" value="MetS_like_NSS"/>
    <property type="match status" value="1"/>
</dbReference>
<protein>
    <submittedName>
        <fullName evidence="2">Methionine/alanine import family NSS transporter small subunit</fullName>
    </submittedName>
</protein>
<evidence type="ECO:0000313" key="2">
    <source>
        <dbReference type="EMBL" id="XBW08003.1"/>
    </source>
</evidence>
<gene>
    <name evidence="2" type="ORF">SAC06_00110</name>
</gene>
<feature type="region of interest" description="Disordered" evidence="1">
    <location>
        <begin position="33"/>
        <end position="56"/>
    </location>
</feature>